<dbReference type="InterPro" id="IPR015868">
    <property type="entry name" value="Glutaminase"/>
</dbReference>
<name>A0A560GE11_9PROT</name>
<dbReference type="GO" id="GO:0006537">
    <property type="term" value="P:glutamate biosynthetic process"/>
    <property type="evidence" value="ECO:0007669"/>
    <property type="project" value="TreeGrafter"/>
</dbReference>
<evidence type="ECO:0000256" key="1">
    <source>
        <dbReference type="ARBA" id="ARBA00011076"/>
    </source>
</evidence>
<evidence type="ECO:0000256" key="5">
    <source>
        <dbReference type="ARBA" id="ARBA00049534"/>
    </source>
</evidence>
<comment type="similarity">
    <text evidence="1 6">Belongs to the glutaminase family.</text>
</comment>
<feature type="binding site" evidence="6">
    <location>
        <position position="67"/>
    </location>
    <ligand>
        <name>substrate</name>
    </ligand>
</feature>
<evidence type="ECO:0000313" key="7">
    <source>
        <dbReference type="EMBL" id="TWB32146.1"/>
    </source>
</evidence>
<dbReference type="SUPFAM" id="SSF56601">
    <property type="entry name" value="beta-lactamase/transpeptidase-like"/>
    <property type="match status" value="1"/>
</dbReference>
<accession>A0A560GE11</accession>
<dbReference type="GO" id="GO:0006543">
    <property type="term" value="P:L-glutamine catabolic process"/>
    <property type="evidence" value="ECO:0007669"/>
    <property type="project" value="TreeGrafter"/>
</dbReference>
<dbReference type="HAMAP" id="MF_00313">
    <property type="entry name" value="Glutaminase"/>
    <property type="match status" value="1"/>
</dbReference>
<comment type="catalytic activity">
    <reaction evidence="5 6">
        <text>L-glutamine + H2O = L-glutamate + NH4(+)</text>
        <dbReference type="Rhea" id="RHEA:15889"/>
        <dbReference type="ChEBI" id="CHEBI:15377"/>
        <dbReference type="ChEBI" id="CHEBI:28938"/>
        <dbReference type="ChEBI" id="CHEBI:29985"/>
        <dbReference type="ChEBI" id="CHEBI:58359"/>
        <dbReference type="EC" id="3.5.1.2"/>
    </reaction>
</comment>
<evidence type="ECO:0000256" key="2">
    <source>
        <dbReference type="ARBA" id="ARBA00011881"/>
    </source>
</evidence>
<organism evidence="7 8">
    <name type="scientific">Nitrospirillum amazonense</name>
    <dbReference type="NCBI Taxonomy" id="28077"/>
    <lineage>
        <taxon>Bacteria</taxon>
        <taxon>Pseudomonadati</taxon>
        <taxon>Pseudomonadota</taxon>
        <taxon>Alphaproteobacteria</taxon>
        <taxon>Rhodospirillales</taxon>
        <taxon>Azospirillaceae</taxon>
        <taxon>Nitrospirillum</taxon>
    </lineage>
</organism>
<comment type="subunit">
    <text evidence="2 6">Homotetramer.</text>
</comment>
<dbReference type="NCBIfam" id="TIGR03814">
    <property type="entry name" value="Gln_ase"/>
    <property type="match status" value="1"/>
</dbReference>
<comment type="caution">
    <text evidence="7">The sequence shown here is derived from an EMBL/GenBank/DDBJ whole genome shotgun (WGS) entry which is preliminary data.</text>
</comment>
<dbReference type="Proteomes" id="UP000316545">
    <property type="component" value="Unassembled WGS sequence"/>
</dbReference>
<feature type="binding site" evidence="6">
    <location>
        <position position="163"/>
    </location>
    <ligand>
        <name>substrate</name>
    </ligand>
</feature>
<feature type="binding site" evidence="6">
    <location>
        <position position="194"/>
    </location>
    <ligand>
        <name>substrate</name>
    </ligand>
</feature>
<dbReference type="Gene3D" id="3.40.710.10">
    <property type="entry name" value="DD-peptidase/beta-lactamase superfamily"/>
    <property type="match status" value="1"/>
</dbReference>
<dbReference type="NCBIfam" id="NF002133">
    <property type="entry name" value="PRK00971.1-2"/>
    <property type="match status" value="1"/>
</dbReference>
<feature type="binding site" evidence="6">
    <location>
        <position position="245"/>
    </location>
    <ligand>
        <name>substrate</name>
    </ligand>
</feature>
<keyword evidence="4 6" id="KW-0378">Hydrolase</keyword>
<keyword evidence="6" id="KW-0007">Acetylation</keyword>
<feature type="binding site" evidence="6">
    <location>
        <position position="170"/>
    </location>
    <ligand>
        <name>substrate</name>
    </ligand>
</feature>
<dbReference type="InterPro" id="IPR012338">
    <property type="entry name" value="Beta-lactam/transpept-like"/>
</dbReference>
<protein>
    <recommendedName>
        <fullName evidence="3 6">Glutaminase</fullName>
        <ecNumber evidence="3 6">3.5.1.2</ecNumber>
    </recommendedName>
</protein>
<sequence length="317" mass="33835">MAAPVTLQGIIQDIVDEMRAAPDRGKVATYIPSLAKVDPARFGMAVYTVDGECHAGGDDEIGFSIQSISKVFSLTLALGKAGDQLWERVGREPSGTAFNSIVQLEAERGIPRNPFINAGAIVVTDVNLAGHPPREAIGELVQFVRYLAEDESIAINEEVARSEERTGERNRALAHFMKSYGVLRHAPDLVLGTYFHACAIEMTCRQLAAAGRYLMLDGRHPGGGRTISSIRARRILSLMLTCGHYDASGDIAFRVGIPAKSGVGGGILAIVPGRASIAVWSPGLNANGNSQLGSLALERLAEATGWSLFNPGRLSDR</sequence>
<dbReference type="AlphaFoldDB" id="A0A560GE11"/>
<gene>
    <name evidence="6" type="primary">glsA</name>
    <name evidence="7" type="ORF">FBZ88_101519</name>
</gene>
<dbReference type="PANTHER" id="PTHR12544:SF29">
    <property type="entry name" value="GLUTAMINASE"/>
    <property type="match status" value="1"/>
</dbReference>
<dbReference type="PANTHER" id="PTHR12544">
    <property type="entry name" value="GLUTAMINASE"/>
    <property type="match status" value="1"/>
</dbReference>
<evidence type="ECO:0000256" key="3">
    <source>
        <dbReference type="ARBA" id="ARBA00012918"/>
    </source>
</evidence>
<feature type="binding site" evidence="6">
    <location>
        <position position="117"/>
    </location>
    <ligand>
        <name>substrate</name>
    </ligand>
</feature>
<evidence type="ECO:0000256" key="6">
    <source>
        <dbReference type="HAMAP-Rule" id="MF_00313"/>
    </source>
</evidence>
<dbReference type="FunFam" id="3.40.710.10:FF:000005">
    <property type="entry name" value="Glutaminase"/>
    <property type="match status" value="1"/>
</dbReference>
<proteinExistence type="inferred from homology"/>
<keyword evidence="8" id="KW-1185">Reference proteome</keyword>
<evidence type="ECO:0000256" key="4">
    <source>
        <dbReference type="ARBA" id="ARBA00022801"/>
    </source>
</evidence>
<dbReference type="GO" id="GO:0004359">
    <property type="term" value="F:glutaminase activity"/>
    <property type="evidence" value="ECO:0007669"/>
    <property type="project" value="UniProtKB-UniRule"/>
</dbReference>
<dbReference type="EC" id="3.5.1.2" evidence="3 6"/>
<reference evidence="7 8" key="1">
    <citation type="submission" date="2019-06" db="EMBL/GenBank/DDBJ databases">
        <title>Genomic Encyclopedia of Type Strains, Phase IV (KMG-V): Genome sequencing to study the core and pangenomes of soil and plant-associated prokaryotes.</title>
        <authorList>
            <person name="Whitman W."/>
        </authorList>
    </citation>
    <scope>NUCLEOTIDE SEQUENCE [LARGE SCALE GENOMIC DNA]</scope>
    <source>
        <strain evidence="7 8">BR 11865</strain>
    </source>
</reference>
<dbReference type="Pfam" id="PF04960">
    <property type="entry name" value="Glutaminase"/>
    <property type="match status" value="1"/>
</dbReference>
<evidence type="ECO:0000313" key="8">
    <source>
        <dbReference type="Proteomes" id="UP000316545"/>
    </source>
</evidence>
<feature type="binding site" evidence="6">
    <location>
        <position position="263"/>
    </location>
    <ligand>
        <name>substrate</name>
    </ligand>
</feature>
<dbReference type="EMBL" id="VITO01000001">
    <property type="protein sequence ID" value="TWB32146.1"/>
    <property type="molecule type" value="Genomic_DNA"/>
</dbReference>